<dbReference type="EC" id="2.7.11.1" evidence="2"/>
<organism evidence="13 14">
    <name type="scientific">[Torrubiella] hemipterigena</name>
    <dbReference type="NCBI Taxonomy" id="1531966"/>
    <lineage>
        <taxon>Eukaryota</taxon>
        <taxon>Fungi</taxon>
        <taxon>Dikarya</taxon>
        <taxon>Ascomycota</taxon>
        <taxon>Pezizomycotina</taxon>
        <taxon>Sordariomycetes</taxon>
        <taxon>Hypocreomycetidae</taxon>
        <taxon>Hypocreales</taxon>
        <taxon>Clavicipitaceae</taxon>
        <taxon>Clavicipitaceae incertae sedis</taxon>
        <taxon>'Torrubiella' clade</taxon>
    </lineage>
</organism>
<sequence>MMATRRLRASTYSTTKQKALDDAIRMQKAVLESCKLLGTEIPAYHLTELIGKGSFGRVYKGKSLVKGELVAIKIIDIDQSDTVNPKFADTYSDLLKEIKALKLLSRGGAKNINLVIEAIQVGQSMWVVTEYCAGGSVSTLMRPTAPGGLQEKWIIPILREVAVALRWVHREGIIHRDLKGANILITEDGRVQLCDFGVAGVVETKVDKRTTVIGTPHWMAPELFDQRASYSTEVDIWAFGAMAYEIASGKPPNVMLGMNLMKLGAHLKRQSPRLEGSQYSPELKDMIACCLQKDISKRPTISKIQRHRYIYKTEDAYPTSSLSHLVRAFRLWEAQGGERQSLFSAGGAQRVSKRFGSRPSEIANDEDWNFSTTAAFDKKVLTDGVAEDVFDVYGAGVDYNQQDFNDDTIKPMPPKTRRRHPPDLPRLKAPIEKVFDPYTLSRYDDNSKLYYGGYRAPPMDPPPPPPRAILPTPRESLIDLDASFMEGRQSQYVDLHTLRHPSTVIYDFEDVSSYANYTMRRLSDPADTNLNRRTQDWKFPFMTSPATPKRQSILRESNRYPLYGDASLLQASSPIALKSPSEAILSTSAPTNDSFLSNRLTVGSLINFDVSFPDLDNLSIGYRPTTSLSKVESMESTIASSSSESGETLFELERYVSFDTPSVKVRDPSFDAGDDLSFGTSPSSSSTSSSSSSSKQTSYLPELYFQNSFSSLLSHFTDTDLEFFNVFGSNDLQADYQPIGHHDQKHISIARPYLELPLDPPDAPSSHIMEGHTNNEEVKNELRRLARSLSNHLSYANSYITSLPARKTSGGNGKTRKKLKRSVPLEQRS</sequence>
<evidence type="ECO:0000256" key="8">
    <source>
        <dbReference type="ARBA" id="ARBA00047899"/>
    </source>
</evidence>
<keyword evidence="6" id="KW-0418">Kinase</keyword>
<dbReference type="InterPro" id="IPR011009">
    <property type="entry name" value="Kinase-like_dom_sf"/>
</dbReference>
<evidence type="ECO:0000256" key="10">
    <source>
        <dbReference type="PROSITE-ProRule" id="PRU10141"/>
    </source>
</evidence>
<evidence type="ECO:0000256" key="11">
    <source>
        <dbReference type="SAM" id="MobiDB-lite"/>
    </source>
</evidence>
<evidence type="ECO:0000259" key="12">
    <source>
        <dbReference type="PROSITE" id="PS50011"/>
    </source>
</evidence>
<dbReference type="InterPro" id="IPR017441">
    <property type="entry name" value="Protein_kinase_ATP_BS"/>
</dbReference>
<dbReference type="SMART" id="SM00220">
    <property type="entry name" value="S_TKc"/>
    <property type="match status" value="1"/>
</dbReference>
<dbReference type="PROSITE" id="PS50011">
    <property type="entry name" value="PROTEIN_KINASE_DOM"/>
    <property type="match status" value="1"/>
</dbReference>
<dbReference type="FunFam" id="1.10.510.10:FF:000670">
    <property type="entry name" value="Serine/threonin protein kinase, putative"/>
    <property type="match status" value="1"/>
</dbReference>
<feature type="domain" description="Protein kinase" evidence="12">
    <location>
        <begin position="44"/>
        <end position="310"/>
    </location>
</feature>
<dbReference type="Proteomes" id="UP000039046">
    <property type="component" value="Unassembled WGS sequence"/>
</dbReference>
<dbReference type="Gene3D" id="1.10.510.10">
    <property type="entry name" value="Transferase(Phosphotransferase) domain 1"/>
    <property type="match status" value="1"/>
</dbReference>
<evidence type="ECO:0000256" key="3">
    <source>
        <dbReference type="ARBA" id="ARBA00022527"/>
    </source>
</evidence>
<keyword evidence="7 10" id="KW-0067">ATP-binding</keyword>
<evidence type="ECO:0000313" key="14">
    <source>
        <dbReference type="Proteomes" id="UP000039046"/>
    </source>
</evidence>
<dbReference type="GO" id="GO:0004674">
    <property type="term" value="F:protein serine/threonine kinase activity"/>
    <property type="evidence" value="ECO:0007669"/>
    <property type="project" value="UniProtKB-KW"/>
</dbReference>
<dbReference type="SUPFAM" id="SSF56112">
    <property type="entry name" value="Protein kinase-like (PK-like)"/>
    <property type="match status" value="1"/>
</dbReference>
<evidence type="ECO:0000256" key="1">
    <source>
        <dbReference type="ARBA" id="ARBA00008874"/>
    </source>
</evidence>
<evidence type="ECO:0000256" key="2">
    <source>
        <dbReference type="ARBA" id="ARBA00012513"/>
    </source>
</evidence>
<dbReference type="GO" id="GO:0005524">
    <property type="term" value="F:ATP binding"/>
    <property type="evidence" value="ECO:0007669"/>
    <property type="project" value="UniProtKB-UniRule"/>
</dbReference>
<dbReference type="AlphaFoldDB" id="A0A0A1T856"/>
<reference evidence="13 14" key="1">
    <citation type="journal article" date="2015" name="Genome Announc.">
        <title>Draft Genome Sequence and Gene Annotation of the Entomopathogenic Fungus Verticillium hemipterigenum.</title>
        <authorList>
            <person name="Horn F."/>
            <person name="Habel A."/>
            <person name="Scharf D.H."/>
            <person name="Dworschak J."/>
            <person name="Brakhage A.A."/>
            <person name="Guthke R."/>
            <person name="Hertweck C."/>
            <person name="Linde J."/>
        </authorList>
    </citation>
    <scope>NUCLEOTIDE SEQUENCE [LARGE SCALE GENOMIC DNA]</scope>
</reference>
<dbReference type="PROSITE" id="PS00108">
    <property type="entry name" value="PROTEIN_KINASE_ST"/>
    <property type="match status" value="1"/>
</dbReference>
<dbReference type="InterPro" id="IPR050629">
    <property type="entry name" value="STE20/SPS1-PAK"/>
</dbReference>
<comment type="similarity">
    <text evidence="1">Belongs to the protein kinase superfamily. STE Ser/Thr protein kinase family. STE20 subfamily.</text>
</comment>
<dbReference type="GO" id="GO:0005737">
    <property type="term" value="C:cytoplasm"/>
    <property type="evidence" value="ECO:0007669"/>
    <property type="project" value="TreeGrafter"/>
</dbReference>
<dbReference type="PANTHER" id="PTHR48012">
    <property type="entry name" value="STERILE20-LIKE KINASE, ISOFORM B-RELATED"/>
    <property type="match status" value="1"/>
</dbReference>
<dbReference type="PROSITE" id="PS00107">
    <property type="entry name" value="PROTEIN_KINASE_ATP"/>
    <property type="match status" value="1"/>
</dbReference>
<dbReference type="STRING" id="1531966.A0A0A1T856"/>
<feature type="compositionally biased region" description="Low complexity" evidence="11">
    <location>
        <begin position="677"/>
        <end position="694"/>
    </location>
</feature>
<protein>
    <recommendedName>
        <fullName evidence="2">non-specific serine/threonine protein kinase</fullName>
        <ecNumber evidence="2">2.7.11.1</ecNumber>
    </recommendedName>
</protein>
<dbReference type="PANTHER" id="PTHR48012:SF10">
    <property type="entry name" value="FI20177P1"/>
    <property type="match status" value="1"/>
</dbReference>
<feature type="region of interest" description="Disordered" evidence="11">
    <location>
        <begin position="669"/>
        <end position="694"/>
    </location>
</feature>
<keyword evidence="14" id="KW-1185">Reference proteome</keyword>
<proteinExistence type="inferred from homology"/>
<evidence type="ECO:0000256" key="9">
    <source>
        <dbReference type="ARBA" id="ARBA00048679"/>
    </source>
</evidence>
<keyword evidence="5 10" id="KW-0547">Nucleotide-binding</keyword>
<dbReference type="InterPro" id="IPR008271">
    <property type="entry name" value="Ser/Thr_kinase_AS"/>
</dbReference>
<evidence type="ECO:0000256" key="6">
    <source>
        <dbReference type="ARBA" id="ARBA00022777"/>
    </source>
</evidence>
<dbReference type="EMBL" id="CDHN01000001">
    <property type="protein sequence ID" value="CEJ81534.1"/>
    <property type="molecule type" value="Genomic_DNA"/>
</dbReference>
<feature type="region of interest" description="Disordered" evidence="11">
    <location>
        <begin position="804"/>
        <end position="829"/>
    </location>
</feature>
<comment type="catalytic activity">
    <reaction evidence="8">
        <text>L-threonyl-[protein] + ATP = O-phospho-L-threonyl-[protein] + ADP + H(+)</text>
        <dbReference type="Rhea" id="RHEA:46608"/>
        <dbReference type="Rhea" id="RHEA-COMP:11060"/>
        <dbReference type="Rhea" id="RHEA-COMP:11605"/>
        <dbReference type="ChEBI" id="CHEBI:15378"/>
        <dbReference type="ChEBI" id="CHEBI:30013"/>
        <dbReference type="ChEBI" id="CHEBI:30616"/>
        <dbReference type="ChEBI" id="CHEBI:61977"/>
        <dbReference type="ChEBI" id="CHEBI:456216"/>
        <dbReference type="EC" id="2.7.11.1"/>
    </reaction>
</comment>
<keyword evidence="4" id="KW-0808">Transferase</keyword>
<evidence type="ECO:0000256" key="5">
    <source>
        <dbReference type="ARBA" id="ARBA00022741"/>
    </source>
</evidence>
<feature type="binding site" evidence="10">
    <location>
        <position position="73"/>
    </location>
    <ligand>
        <name>ATP</name>
        <dbReference type="ChEBI" id="CHEBI:30616"/>
    </ligand>
</feature>
<dbReference type="InterPro" id="IPR000719">
    <property type="entry name" value="Prot_kinase_dom"/>
</dbReference>
<evidence type="ECO:0000256" key="7">
    <source>
        <dbReference type="ARBA" id="ARBA00022840"/>
    </source>
</evidence>
<name>A0A0A1T856_9HYPO</name>
<evidence type="ECO:0000256" key="4">
    <source>
        <dbReference type="ARBA" id="ARBA00022679"/>
    </source>
</evidence>
<dbReference type="HOGENOM" id="CLU_007561_0_1_1"/>
<comment type="catalytic activity">
    <reaction evidence="9">
        <text>L-seryl-[protein] + ATP = O-phospho-L-seryl-[protein] + ADP + H(+)</text>
        <dbReference type="Rhea" id="RHEA:17989"/>
        <dbReference type="Rhea" id="RHEA-COMP:9863"/>
        <dbReference type="Rhea" id="RHEA-COMP:11604"/>
        <dbReference type="ChEBI" id="CHEBI:15378"/>
        <dbReference type="ChEBI" id="CHEBI:29999"/>
        <dbReference type="ChEBI" id="CHEBI:30616"/>
        <dbReference type="ChEBI" id="CHEBI:83421"/>
        <dbReference type="ChEBI" id="CHEBI:456216"/>
        <dbReference type="EC" id="2.7.11.1"/>
    </reaction>
</comment>
<accession>A0A0A1T856</accession>
<keyword evidence="3" id="KW-0723">Serine/threonine-protein kinase</keyword>
<dbReference type="OrthoDB" id="248923at2759"/>
<dbReference type="Pfam" id="PF00069">
    <property type="entry name" value="Pkinase"/>
    <property type="match status" value="1"/>
</dbReference>
<evidence type="ECO:0000313" key="13">
    <source>
        <dbReference type="EMBL" id="CEJ81534.1"/>
    </source>
</evidence>
<gene>
    <name evidence="13" type="ORF">VHEMI01655</name>
</gene>
<feature type="region of interest" description="Disordered" evidence="11">
    <location>
        <begin position="404"/>
        <end position="425"/>
    </location>
</feature>